<feature type="chain" id="PRO_5002168396" evidence="1">
    <location>
        <begin position="24"/>
        <end position="198"/>
    </location>
</feature>
<name>A0A0C3QF51_9AGAM</name>
<feature type="signal peptide" evidence="1">
    <location>
        <begin position="1"/>
        <end position="23"/>
    </location>
</feature>
<gene>
    <name evidence="2" type="ORF">M407DRAFT_9236</name>
</gene>
<organism evidence="2 3">
    <name type="scientific">Tulasnella calospora MUT 4182</name>
    <dbReference type="NCBI Taxonomy" id="1051891"/>
    <lineage>
        <taxon>Eukaryota</taxon>
        <taxon>Fungi</taxon>
        <taxon>Dikarya</taxon>
        <taxon>Basidiomycota</taxon>
        <taxon>Agaricomycotina</taxon>
        <taxon>Agaricomycetes</taxon>
        <taxon>Cantharellales</taxon>
        <taxon>Tulasnellaceae</taxon>
        <taxon>Tulasnella</taxon>
    </lineage>
</organism>
<evidence type="ECO:0000256" key="1">
    <source>
        <dbReference type="SAM" id="SignalP"/>
    </source>
</evidence>
<protein>
    <submittedName>
        <fullName evidence="2">Uncharacterized protein</fullName>
    </submittedName>
</protein>
<dbReference type="HOGENOM" id="CLU_089421_0_0_1"/>
<dbReference type="AlphaFoldDB" id="A0A0C3QF51"/>
<reference evidence="3" key="2">
    <citation type="submission" date="2015-01" db="EMBL/GenBank/DDBJ databases">
        <title>Evolutionary Origins and Diversification of the Mycorrhizal Mutualists.</title>
        <authorList>
            <consortium name="DOE Joint Genome Institute"/>
            <consortium name="Mycorrhizal Genomics Consortium"/>
            <person name="Kohler A."/>
            <person name="Kuo A."/>
            <person name="Nagy L.G."/>
            <person name="Floudas D."/>
            <person name="Copeland A."/>
            <person name="Barry K.W."/>
            <person name="Cichocki N."/>
            <person name="Veneault-Fourrey C."/>
            <person name="LaButti K."/>
            <person name="Lindquist E.A."/>
            <person name="Lipzen A."/>
            <person name="Lundell T."/>
            <person name="Morin E."/>
            <person name="Murat C."/>
            <person name="Riley R."/>
            <person name="Ohm R."/>
            <person name="Sun H."/>
            <person name="Tunlid A."/>
            <person name="Henrissat B."/>
            <person name="Grigoriev I.V."/>
            <person name="Hibbett D.S."/>
            <person name="Martin F."/>
        </authorList>
    </citation>
    <scope>NUCLEOTIDE SEQUENCE [LARGE SCALE GENOMIC DNA]</scope>
    <source>
        <strain evidence="3">MUT 4182</strain>
    </source>
</reference>
<accession>A0A0C3QF51</accession>
<keyword evidence="1" id="KW-0732">Signal</keyword>
<dbReference type="EMBL" id="KN823075">
    <property type="protein sequence ID" value="KIO23804.1"/>
    <property type="molecule type" value="Genomic_DNA"/>
</dbReference>
<reference evidence="2 3" key="1">
    <citation type="submission" date="2014-04" db="EMBL/GenBank/DDBJ databases">
        <authorList>
            <consortium name="DOE Joint Genome Institute"/>
            <person name="Kuo A."/>
            <person name="Girlanda M."/>
            <person name="Perotto S."/>
            <person name="Kohler A."/>
            <person name="Nagy L.G."/>
            <person name="Floudas D."/>
            <person name="Copeland A."/>
            <person name="Barry K.W."/>
            <person name="Cichocki N."/>
            <person name="Veneault-Fourrey C."/>
            <person name="LaButti K."/>
            <person name="Lindquist E.A."/>
            <person name="Lipzen A."/>
            <person name="Lundell T."/>
            <person name="Morin E."/>
            <person name="Murat C."/>
            <person name="Sun H."/>
            <person name="Tunlid A."/>
            <person name="Henrissat B."/>
            <person name="Grigoriev I.V."/>
            <person name="Hibbett D.S."/>
            <person name="Martin F."/>
            <person name="Nordberg H.P."/>
            <person name="Cantor M.N."/>
            <person name="Hua S.X."/>
        </authorList>
    </citation>
    <scope>NUCLEOTIDE SEQUENCE [LARGE SCALE GENOMIC DNA]</scope>
    <source>
        <strain evidence="2 3">MUT 4182</strain>
    </source>
</reference>
<sequence>MLLSSAKIQLVAVLAVISSAAVASELDPRASTLTLPDIFTNATAQVTSLRQQLQRAIVFNTTLNTGPDYVQSVLSQVNAVIGNTAAQVNQIGKLPLDQISGGLSESELQYVSTDFLTASLPLLLLWNLHLTAVGVSLIAPQSVTEKYPELQESIDTIQASICPINWFCFFFPTLCWPWFPWVFYVSATFKSLSATIAP</sequence>
<dbReference type="OrthoDB" id="3224700at2759"/>
<proteinExistence type="predicted"/>
<evidence type="ECO:0000313" key="2">
    <source>
        <dbReference type="EMBL" id="KIO23804.1"/>
    </source>
</evidence>
<dbReference type="Proteomes" id="UP000054248">
    <property type="component" value="Unassembled WGS sequence"/>
</dbReference>
<keyword evidence="3" id="KW-1185">Reference proteome</keyword>
<evidence type="ECO:0000313" key="3">
    <source>
        <dbReference type="Proteomes" id="UP000054248"/>
    </source>
</evidence>